<feature type="region of interest" description="Disordered" evidence="1">
    <location>
        <begin position="23"/>
        <end position="44"/>
    </location>
</feature>
<organism evidence="2 3">
    <name type="scientific">Cupriavidus taiwanensis</name>
    <dbReference type="NCBI Taxonomy" id="164546"/>
    <lineage>
        <taxon>Bacteria</taxon>
        <taxon>Pseudomonadati</taxon>
        <taxon>Pseudomonadota</taxon>
        <taxon>Betaproteobacteria</taxon>
        <taxon>Burkholderiales</taxon>
        <taxon>Burkholderiaceae</taxon>
        <taxon>Cupriavidus</taxon>
    </lineage>
</organism>
<evidence type="ECO:0000313" key="2">
    <source>
        <dbReference type="EMBL" id="SPC25847.1"/>
    </source>
</evidence>
<comment type="caution">
    <text evidence="2">The sequence shown here is derived from an EMBL/GenBank/DDBJ whole genome shotgun (WGS) entry which is preliminary data.</text>
</comment>
<protein>
    <submittedName>
        <fullName evidence="2">Uncharacterized protein</fullName>
    </submittedName>
</protein>
<proteinExistence type="predicted"/>
<dbReference type="AlphaFoldDB" id="A0A7Z7NQD5"/>
<sequence length="89" mass="9754">MVSERPRAGLSAFSNAAVQGVAEKQTSKSTLSLPPAKRKRQTKCGPWSTTVSLKVLGKVFISSMALAVTPGKLPRQKRHFAVWLRAWAY</sequence>
<dbReference type="EMBL" id="OGUU01000049">
    <property type="protein sequence ID" value="SPC25847.1"/>
    <property type="molecule type" value="Genomic_DNA"/>
</dbReference>
<accession>A0A7Z7NQD5</accession>
<evidence type="ECO:0000256" key="1">
    <source>
        <dbReference type="SAM" id="MobiDB-lite"/>
    </source>
</evidence>
<dbReference type="Proteomes" id="UP000257139">
    <property type="component" value="Unassembled WGS sequence"/>
</dbReference>
<gene>
    <name evidence="2" type="ORF">CBM2594_U20034</name>
</gene>
<evidence type="ECO:0000313" key="3">
    <source>
        <dbReference type="Proteomes" id="UP000257139"/>
    </source>
</evidence>
<reference evidence="2 3" key="1">
    <citation type="submission" date="2018-01" db="EMBL/GenBank/DDBJ databases">
        <authorList>
            <person name="Clerissi C."/>
        </authorList>
    </citation>
    <scope>NUCLEOTIDE SEQUENCE [LARGE SCALE GENOMIC DNA]</scope>
    <source>
        <strain evidence="2">Cupriavidus taiwanensis STM 6021</strain>
    </source>
</reference>
<name>A0A7Z7NQD5_9BURK</name>